<dbReference type="InterPro" id="IPR002397">
    <property type="entry name" value="Cyt_P450_B"/>
</dbReference>
<evidence type="ECO:0008006" key="4">
    <source>
        <dbReference type="Google" id="ProtNLM"/>
    </source>
</evidence>
<gene>
    <name evidence="2" type="ORF">RM550_11515</name>
</gene>
<dbReference type="PANTHER" id="PTHR46696">
    <property type="entry name" value="P450, PUTATIVE (EUROFUNG)-RELATED"/>
    <property type="match status" value="1"/>
</dbReference>
<dbReference type="InterPro" id="IPR017972">
    <property type="entry name" value="Cyt_P450_CS"/>
</dbReference>
<dbReference type="PANTHER" id="PTHR46696:SF1">
    <property type="entry name" value="CYTOCHROME P450 YJIB-RELATED"/>
    <property type="match status" value="1"/>
</dbReference>
<reference evidence="2" key="1">
    <citation type="submission" date="2024-05" db="EMBL/GenBank/DDBJ databases">
        <title>30 novel species of actinomycetes from the DSMZ collection.</title>
        <authorList>
            <person name="Nouioui I."/>
        </authorList>
    </citation>
    <scope>NUCLEOTIDE SEQUENCE</scope>
    <source>
        <strain evidence="2">DSM 41527</strain>
    </source>
</reference>
<dbReference type="Proteomes" id="UP001180551">
    <property type="component" value="Unassembled WGS sequence"/>
</dbReference>
<dbReference type="InterPro" id="IPR036396">
    <property type="entry name" value="Cyt_P450_sf"/>
</dbReference>
<dbReference type="EMBL" id="JAVRFE010000012">
    <property type="protein sequence ID" value="MDT0456366.1"/>
    <property type="molecule type" value="Genomic_DNA"/>
</dbReference>
<accession>A0ABU2T570</accession>
<comment type="caution">
    <text evidence="2">The sequence shown here is derived from an EMBL/GenBank/DDBJ whole genome shotgun (WGS) entry which is preliminary data.</text>
</comment>
<name>A0ABU2T570_9ACTN</name>
<sequence>MHSEEGVADHGRHRSLKCPISFPEHVLHAPREAYELLREDQGEVAYDPTTQSWHVMSPLLARKVLTDKRFLARGMKHKTHLVPEARRADVHYVESFLSQWLVFSDPPVQQHVRTALAAAMDSSFMAEVTRQAAEQAEATVGSAAVDLITDMALPVARAATRTLLGATLSQLEIIEGVSDAVMAYLAVPGADAGKAACAADHIRLLEALVDDQLLHGGDRIAAALRALHQQKVLDLTGVSATYTQLFTGALEPLKTALVSCLAHIGDQGWSPADVEKLEPVDWADFIETQIRDDPPFHFAPRRTTTTIELGDRTIAEGARVVVNLLKANEDCRPNRHLSFGHGRHYCLGARLARAVLQSCLPVLARKAVSDDVDVLGVSKAKAVGMTVYEVNEI</sequence>
<dbReference type="SUPFAM" id="SSF48264">
    <property type="entry name" value="Cytochrome P450"/>
    <property type="match status" value="1"/>
</dbReference>
<proteinExistence type="inferred from homology"/>
<comment type="similarity">
    <text evidence="1">Belongs to the cytochrome P450 family.</text>
</comment>
<dbReference type="Gene3D" id="1.10.630.10">
    <property type="entry name" value="Cytochrome P450"/>
    <property type="match status" value="1"/>
</dbReference>
<evidence type="ECO:0000256" key="1">
    <source>
        <dbReference type="ARBA" id="ARBA00010617"/>
    </source>
</evidence>
<dbReference type="RefSeq" id="WP_311623584.1">
    <property type="nucleotide sequence ID" value="NZ_JAVRFE010000012.1"/>
</dbReference>
<evidence type="ECO:0000313" key="2">
    <source>
        <dbReference type="EMBL" id="MDT0456366.1"/>
    </source>
</evidence>
<keyword evidence="3" id="KW-1185">Reference proteome</keyword>
<dbReference type="PROSITE" id="PS00086">
    <property type="entry name" value="CYTOCHROME_P450"/>
    <property type="match status" value="1"/>
</dbReference>
<organism evidence="2 3">
    <name type="scientific">Streptomyces mooreae</name>
    <dbReference type="NCBI Taxonomy" id="3075523"/>
    <lineage>
        <taxon>Bacteria</taxon>
        <taxon>Bacillati</taxon>
        <taxon>Actinomycetota</taxon>
        <taxon>Actinomycetes</taxon>
        <taxon>Kitasatosporales</taxon>
        <taxon>Streptomycetaceae</taxon>
        <taxon>Streptomyces</taxon>
    </lineage>
</organism>
<protein>
    <recommendedName>
        <fullName evidence="4">Cytochrome P450</fullName>
    </recommendedName>
</protein>
<evidence type="ECO:0000313" key="3">
    <source>
        <dbReference type="Proteomes" id="UP001180551"/>
    </source>
</evidence>
<dbReference type="PRINTS" id="PR00359">
    <property type="entry name" value="BP450"/>
</dbReference>